<organism evidence="2 3">
    <name type="scientific">Micromonospora pisi</name>
    <dbReference type="NCBI Taxonomy" id="589240"/>
    <lineage>
        <taxon>Bacteria</taxon>
        <taxon>Bacillati</taxon>
        <taxon>Actinomycetota</taxon>
        <taxon>Actinomycetes</taxon>
        <taxon>Micromonosporales</taxon>
        <taxon>Micromonosporaceae</taxon>
        <taxon>Micromonospora</taxon>
    </lineage>
</organism>
<dbReference type="Pfam" id="PF12728">
    <property type="entry name" value="HTH_17"/>
    <property type="match status" value="1"/>
</dbReference>
<dbReference type="InterPro" id="IPR041657">
    <property type="entry name" value="HTH_17"/>
</dbReference>
<protein>
    <submittedName>
        <fullName evidence="2">AlpA family transcriptional regulator</fullName>
    </submittedName>
</protein>
<dbReference type="AlphaFoldDB" id="A0A495JJW0"/>
<dbReference type="Proteomes" id="UP000277671">
    <property type="component" value="Unassembled WGS sequence"/>
</dbReference>
<dbReference type="InterPro" id="IPR009061">
    <property type="entry name" value="DNA-bd_dom_put_sf"/>
</dbReference>
<evidence type="ECO:0000313" key="3">
    <source>
        <dbReference type="Proteomes" id="UP000277671"/>
    </source>
</evidence>
<keyword evidence="3" id="KW-1185">Reference proteome</keyword>
<reference evidence="2 3" key="1">
    <citation type="submission" date="2018-10" db="EMBL/GenBank/DDBJ databases">
        <title>Sequencing the genomes of 1000 actinobacteria strains.</title>
        <authorList>
            <person name="Klenk H.-P."/>
        </authorList>
    </citation>
    <scope>NUCLEOTIDE SEQUENCE [LARGE SCALE GENOMIC DNA]</scope>
    <source>
        <strain evidence="2 3">DSM 45175</strain>
    </source>
</reference>
<name>A0A495JJW0_9ACTN</name>
<dbReference type="RefSeq" id="WP_170208561.1">
    <property type="nucleotide sequence ID" value="NZ_RBKT01000001.1"/>
</dbReference>
<evidence type="ECO:0000259" key="1">
    <source>
        <dbReference type="Pfam" id="PF12728"/>
    </source>
</evidence>
<gene>
    <name evidence="2" type="ORF">BDK92_2588</name>
</gene>
<dbReference type="EMBL" id="RBKT01000001">
    <property type="protein sequence ID" value="RKR88279.1"/>
    <property type="molecule type" value="Genomic_DNA"/>
</dbReference>
<sequence>MDESKMWTHEQTARYLGIEEQTLYFLNHQRKGPKYYKVGRYNRYRKADVDHWLETQCLPR</sequence>
<accession>A0A495JJW0</accession>
<evidence type="ECO:0000313" key="2">
    <source>
        <dbReference type="EMBL" id="RKR88279.1"/>
    </source>
</evidence>
<comment type="caution">
    <text evidence="2">The sequence shown here is derived from an EMBL/GenBank/DDBJ whole genome shotgun (WGS) entry which is preliminary data.</text>
</comment>
<proteinExistence type="predicted"/>
<dbReference type="SUPFAM" id="SSF46955">
    <property type="entry name" value="Putative DNA-binding domain"/>
    <property type="match status" value="1"/>
</dbReference>
<feature type="domain" description="Helix-turn-helix" evidence="1">
    <location>
        <begin position="8"/>
        <end position="56"/>
    </location>
</feature>